<dbReference type="InterPro" id="IPR036291">
    <property type="entry name" value="NAD(P)-bd_dom_sf"/>
</dbReference>
<dbReference type="Gene3D" id="3.40.50.720">
    <property type="entry name" value="NAD(P)-binding Rossmann-like Domain"/>
    <property type="match status" value="1"/>
</dbReference>
<dbReference type="SUPFAM" id="SSF51735">
    <property type="entry name" value="NAD(P)-binding Rossmann-fold domains"/>
    <property type="match status" value="1"/>
</dbReference>
<dbReference type="EMBL" id="JBHMFI010000012">
    <property type="protein sequence ID" value="MFB9075095.1"/>
    <property type="molecule type" value="Genomic_DNA"/>
</dbReference>
<protein>
    <submittedName>
        <fullName evidence="1">SDR family oxidoreductase</fullName>
    </submittedName>
</protein>
<dbReference type="Proteomes" id="UP001589575">
    <property type="component" value="Unassembled WGS sequence"/>
</dbReference>
<evidence type="ECO:0000313" key="1">
    <source>
        <dbReference type="EMBL" id="MFB9075095.1"/>
    </source>
</evidence>
<comment type="caution">
    <text evidence="1">The sequence shown here is derived from an EMBL/GenBank/DDBJ whole genome shotgun (WGS) entry which is preliminary data.</text>
</comment>
<sequence>MAHAAAFLLSDEARWITGQILAVDGGPFGRSGPATPPVATVAR</sequence>
<reference evidence="1 2" key="1">
    <citation type="submission" date="2024-09" db="EMBL/GenBank/DDBJ databases">
        <authorList>
            <person name="Sun Q."/>
            <person name="Mori K."/>
        </authorList>
    </citation>
    <scope>NUCLEOTIDE SEQUENCE [LARGE SCALE GENOMIC DNA]</scope>
    <source>
        <strain evidence="1 2">CCM 7609</strain>
    </source>
</reference>
<dbReference type="Pfam" id="PF13561">
    <property type="entry name" value="adh_short_C2"/>
    <property type="match status" value="1"/>
</dbReference>
<keyword evidence="2" id="KW-1185">Reference proteome</keyword>
<dbReference type="InterPro" id="IPR002347">
    <property type="entry name" value="SDR_fam"/>
</dbReference>
<accession>A0ABV5G811</accession>
<gene>
    <name evidence="1" type="ORF">ACFFX0_29510</name>
</gene>
<organism evidence="1 2">
    <name type="scientific">Citricoccus parietis</name>
    <dbReference type="NCBI Taxonomy" id="592307"/>
    <lineage>
        <taxon>Bacteria</taxon>
        <taxon>Bacillati</taxon>
        <taxon>Actinomycetota</taxon>
        <taxon>Actinomycetes</taxon>
        <taxon>Micrococcales</taxon>
        <taxon>Micrococcaceae</taxon>
        <taxon>Citricoccus</taxon>
    </lineage>
</organism>
<proteinExistence type="predicted"/>
<name>A0ABV5G811_9MICC</name>
<evidence type="ECO:0000313" key="2">
    <source>
        <dbReference type="Proteomes" id="UP001589575"/>
    </source>
</evidence>